<dbReference type="SUPFAM" id="SSF46785">
    <property type="entry name" value="Winged helix' DNA-binding domain"/>
    <property type="match status" value="1"/>
</dbReference>
<accession>A0ABW0BMU5</accession>
<dbReference type="SMART" id="SM00347">
    <property type="entry name" value="HTH_MARR"/>
    <property type="match status" value="1"/>
</dbReference>
<dbReference type="PANTHER" id="PTHR33164">
    <property type="entry name" value="TRANSCRIPTIONAL REGULATOR, MARR FAMILY"/>
    <property type="match status" value="1"/>
</dbReference>
<dbReference type="Gene3D" id="1.10.10.10">
    <property type="entry name" value="Winged helix-like DNA-binding domain superfamily/Winged helix DNA-binding domain"/>
    <property type="match status" value="1"/>
</dbReference>
<name>A0ABW0BMU5_9ACTN</name>
<evidence type="ECO:0000313" key="2">
    <source>
        <dbReference type="EMBL" id="MFC5178452.1"/>
    </source>
</evidence>
<dbReference type="PANTHER" id="PTHR33164:SF101">
    <property type="entry name" value="TRANSCRIPTIONAL REPRESSOR MPRA"/>
    <property type="match status" value="1"/>
</dbReference>
<dbReference type="RefSeq" id="WP_378592057.1">
    <property type="nucleotide sequence ID" value="NZ_JBHSKD010000024.1"/>
</dbReference>
<reference evidence="3" key="1">
    <citation type="journal article" date="2019" name="Int. J. Syst. Evol. Microbiol.">
        <title>The Global Catalogue of Microorganisms (GCM) 10K type strain sequencing project: providing services to taxonomists for standard genome sequencing and annotation.</title>
        <authorList>
            <consortium name="The Broad Institute Genomics Platform"/>
            <consortium name="The Broad Institute Genome Sequencing Center for Infectious Disease"/>
            <person name="Wu L."/>
            <person name="Ma J."/>
        </authorList>
    </citation>
    <scope>NUCLEOTIDE SEQUENCE [LARGE SCALE GENOMIC DNA]</scope>
    <source>
        <strain evidence="3">DFY41</strain>
    </source>
</reference>
<dbReference type="EMBL" id="JBHSKD010000024">
    <property type="protein sequence ID" value="MFC5178452.1"/>
    <property type="molecule type" value="Genomic_DNA"/>
</dbReference>
<dbReference type="InterPro" id="IPR036390">
    <property type="entry name" value="WH_DNA-bd_sf"/>
</dbReference>
<dbReference type="InterPro" id="IPR039422">
    <property type="entry name" value="MarR/SlyA-like"/>
</dbReference>
<dbReference type="Proteomes" id="UP001596087">
    <property type="component" value="Unassembled WGS sequence"/>
</dbReference>
<comment type="caution">
    <text evidence="2">The sequence shown here is derived from an EMBL/GenBank/DDBJ whole genome shotgun (WGS) entry which is preliminary data.</text>
</comment>
<proteinExistence type="predicted"/>
<organism evidence="2 3">
    <name type="scientific">Nocardioides taihuensis</name>
    <dbReference type="NCBI Taxonomy" id="1835606"/>
    <lineage>
        <taxon>Bacteria</taxon>
        <taxon>Bacillati</taxon>
        <taxon>Actinomycetota</taxon>
        <taxon>Actinomycetes</taxon>
        <taxon>Propionibacteriales</taxon>
        <taxon>Nocardioidaceae</taxon>
        <taxon>Nocardioides</taxon>
    </lineage>
</organism>
<dbReference type="PROSITE" id="PS50995">
    <property type="entry name" value="HTH_MARR_2"/>
    <property type="match status" value="1"/>
</dbReference>
<gene>
    <name evidence="2" type="ORF">ACFPGP_17370</name>
</gene>
<dbReference type="Pfam" id="PF12802">
    <property type="entry name" value="MarR_2"/>
    <property type="match status" value="1"/>
</dbReference>
<feature type="domain" description="HTH marR-type" evidence="1">
    <location>
        <begin position="32"/>
        <end position="165"/>
    </location>
</feature>
<evidence type="ECO:0000313" key="3">
    <source>
        <dbReference type="Proteomes" id="UP001596087"/>
    </source>
</evidence>
<sequence length="170" mass="18387">MPGSGRPGARLPFDPIDEAARQWGLRWPGVPAMHAVTSLMRVQQLVIGQLDALLRPHGLTFARYEALVLLVFSSRGSLPLGKMGERLQVHPTSVTSIVQRLDAAGLVVRRRHPEDGRAVLAEITEEGRRLVETATRDLVSADFGLGSLSDDQLAALSTLLAPVRHAAGDF</sequence>
<evidence type="ECO:0000259" key="1">
    <source>
        <dbReference type="PROSITE" id="PS50995"/>
    </source>
</evidence>
<keyword evidence="3" id="KW-1185">Reference proteome</keyword>
<protein>
    <submittedName>
        <fullName evidence="2">MarR family winged helix-turn-helix transcriptional regulator</fullName>
    </submittedName>
</protein>
<dbReference type="InterPro" id="IPR036388">
    <property type="entry name" value="WH-like_DNA-bd_sf"/>
</dbReference>
<dbReference type="InterPro" id="IPR000835">
    <property type="entry name" value="HTH_MarR-typ"/>
</dbReference>